<feature type="transmembrane region" description="Helical" evidence="1">
    <location>
        <begin position="180"/>
        <end position="199"/>
    </location>
</feature>
<evidence type="ECO:0000259" key="2">
    <source>
        <dbReference type="Pfam" id="PF14501"/>
    </source>
</evidence>
<name>A0A9X2FLZ5_9LACO</name>
<feature type="transmembrane region" description="Helical" evidence="1">
    <location>
        <begin position="113"/>
        <end position="130"/>
    </location>
</feature>
<evidence type="ECO:0000313" key="3">
    <source>
        <dbReference type="EMBL" id="MCP0887151.1"/>
    </source>
</evidence>
<dbReference type="SUPFAM" id="SSF55874">
    <property type="entry name" value="ATPase domain of HSP90 chaperone/DNA topoisomerase II/histidine kinase"/>
    <property type="match status" value="1"/>
</dbReference>
<dbReference type="Pfam" id="PF14501">
    <property type="entry name" value="HATPase_c_5"/>
    <property type="match status" value="1"/>
</dbReference>
<gene>
    <name evidence="3" type="ORF">LB941_07360</name>
</gene>
<dbReference type="AlphaFoldDB" id="A0A9X2FLZ5"/>
<feature type="transmembrane region" description="Helical" evidence="1">
    <location>
        <begin position="76"/>
        <end position="97"/>
    </location>
</feature>
<keyword evidence="4" id="KW-1185">Reference proteome</keyword>
<keyword evidence="1" id="KW-0812">Transmembrane</keyword>
<dbReference type="InterPro" id="IPR032834">
    <property type="entry name" value="NatK-like_C"/>
</dbReference>
<sequence>MDTTLFIIAMAITELITFRMLSEIKLNWFYTMIFLVAVIALPMGIPDYGNTLVIGAIFIIVLLNDRKERQQSIAAYLFYSMYTKLSMMLFLEVVFYIEIELLGLTSWTNVNDWWGLGNTIVVLLMQIFVIKTVKTDLDFLRSEYKLQHSYVLFTLDGLMVAYLIWSLPIVKIPDKINDNIIFEFGLLAVFLSCWIYLHYNNILYKKRQIKEMEQRELANLVEYTQKIETLYSELRHFRHDYLNVLAGLDAALKNQSLSEVKQIYDDVLMSSKKEITKNKYSLGALSNLDDEALKGLVSSKLIPAVEAGVKIEVEVLDEIKNTTLTTLDLVRIVGVFLDNALEATLKTSEAWIKFSYFEVDTVQHLIVENSIAQTKISIDEIFEEGQTTKGDGHGMGLANVKNILAKYPQAHLVTDMNENKFRQDLILI</sequence>
<dbReference type="RefSeq" id="WP_253360778.1">
    <property type="nucleotide sequence ID" value="NZ_JAIULA010000013.1"/>
</dbReference>
<dbReference type="PANTHER" id="PTHR40448:SF1">
    <property type="entry name" value="TWO-COMPONENT SENSOR HISTIDINE KINASE"/>
    <property type="match status" value="1"/>
</dbReference>
<dbReference type="PANTHER" id="PTHR40448">
    <property type="entry name" value="TWO-COMPONENT SENSOR HISTIDINE KINASE"/>
    <property type="match status" value="1"/>
</dbReference>
<keyword evidence="1" id="KW-1133">Transmembrane helix</keyword>
<organism evidence="3 4">
    <name type="scientific">Ligilactobacillus ubinensis</name>
    <dbReference type="NCBI Taxonomy" id="2876789"/>
    <lineage>
        <taxon>Bacteria</taxon>
        <taxon>Bacillati</taxon>
        <taxon>Bacillota</taxon>
        <taxon>Bacilli</taxon>
        <taxon>Lactobacillales</taxon>
        <taxon>Lactobacillaceae</taxon>
        <taxon>Ligilactobacillus</taxon>
    </lineage>
</organism>
<keyword evidence="1" id="KW-0472">Membrane</keyword>
<evidence type="ECO:0000256" key="1">
    <source>
        <dbReference type="SAM" id="Phobius"/>
    </source>
</evidence>
<proteinExistence type="predicted"/>
<feature type="transmembrane region" description="Helical" evidence="1">
    <location>
        <begin position="48"/>
        <end position="64"/>
    </location>
</feature>
<reference evidence="3 4" key="1">
    <citation type="journal article" date="2023" name="Int. J. Syst. Evol. Microbiol.">
        <title>Ligilactobacillus ubinensis sp. nov., a novel species isolated from the wild ferment of a durian fruit (Durio zibethinus).</title>
        <authorList>
            <person name="Heng Y.C."/>
            <person name="Menon N."/>
            <person name="Chen B."/>
            <person name="Loo B.Z.L."/>
            <person name="Wong G.W.J."/>
            <person name="Lim A.C.H."/>
            <person name="Silvaraju S."/>
            <person name="Kittelmann S."/>
        </authorList>
    </citation>
    <scope>NUCLEOTIDE SEQUENCE [LARGE SCALE GENOMIC DNA]</scope>
    <source>
        <strain evidence="3 4">WILCCON 0076</strain>
    </source>
</reference>
<dbReference type="Proteomes" id="UP001139006">
    <property type="component" value="Unassembled WGS sequence"/>
</dbReference>
<dbReference type="InterPro" id="IPR036890">
    <property type="entry name" value="HATPase_C_sf"/>
</dbReference>
<protein>
    <submittedName>
        <fullName evidence="3">GHKL domain-containing protein</fullName>
    </submittedName>
</protein>
<accession>A0A9X2FLZ5</accession>
<feature type="transmembrane region" description="Helical" evidence="1">
    <location>
        <begin position="150"/>
        <end position="168"/>
    </location>
</feature>
<comment type="caution">
    <text evidence="3">The sequence shown here is derived from an EMBL/GenBank/DDBJ whole genome shotgun (WGS) entry which is preliminary data.</text>
</comment>
<feature type="domain" description="Sensor histidine kinase NatK-like C-terminal" evidence="2">
    <location>
        <begin position="325"/>
        <end position="427"/>
    </location>
</feature>
<feature type="transmembrane region" description="Helical" evidence="1">
    <location>
        <begin position="26"/>
        <end position="42"/>
    </location>
</feature>
<dbReference type="Gene3D" id="3.30.565.10">
    <property type="entry name" value="Histidine kinase-like ATPase, C-terminal domain"/>
    <property type="match status" value="1"/>
</dbReference>
<dbReference type="GO" id="GO:0042802">
    <property type="term" value="F:identical protein binding"/>
    <property type="evidence" value="ECO:0007669"/>
    <property type="project" value="TreeGrafter"/>
</dbReference>
<evidence type="ECO:0000313" key="4">
    <source>
        <dbReference type="Proteomes" id="UP001139006"/>
    </source>
</evidence>
<dbReference type="EMBL" id="JAIULA010000013">
    <property type="protein sequence ID" value="MCP0887151.1"/>
    <property type="molecule type" value="Genomic_DNA"/>
</dbReference>